<keyword evidence="10" id="KW-0732">Signal</keyword>
<dbReference type="Proteomes" id="UP000054408">
    <property type="component" value="Unassembled WGS sequence"/>
</dbReference>
<feature type="transmembrane region" description="Helical" evidence="9">
    <location>
        <begin position="120"/>
        <end position="140"/>
    </location>
</feature>
<proteinExistence type="inferred from homology"/>
<evidence type="ECO:0000256" key="8">
    <source>
        <dbReference type="ARBA" id="ARBA00023136"/>
    </source>
</evidence>
<feature type="transmembrane region" description="Helical" evidence="9">
    <location>
        <begin position="197"/>
        <end position="217"/>
    </location>
</feature>
<dbReference type="STRING" id="461836.A0A0L0DR15"/>
<name>A0A0L0DR15_THETB</name>
<comment type="subcellular location">
    <subcellularLocation>
        <location evidence="1">Endoplasmic reticulum membrane</location>
        <topology evidence="1">Multi-pass membrane protein</topology>
    </subcellularLocation>
</comment>
<evidence type="ECO:0000313" key="11">
    <source>
        <dbReference type="EMBL" id="KNC54456.1"/>
    </source>
</evidence>
<feature type="chain" id="PRO_5005537800" description="GPI transamidase subunit PIG-U" evidence="10">
    <location>
        <begin position="23"/>
        <end position="436"/>
    </location>
</feature>
<keyword evidence="5 9" id="KW-0812">Transmembrane</keyword>
<sequence>MSRSINLSKVIVLALALRLVLALTPLPALLAHRPELATVLTSSYAAKEAVSITTSPSSSSSWSSSLWATFFSSGTLDSASFSPLSVLYSGNSTAPVHFPPLLLLALKGLAATTSPSMPALLPHFALIALASLADVVAALALADAGSLMVGVALSPDLLAALYLLNPLSLLTALAGSLAPLSNAAVVVALAAALRRRVILATAALASAIYLAVAPYTLVLGLGMVLSKTTGISCGRGLALAAAGTAAWLAVFALASTALASGSWAWLKVAYGPIVGFSALRPNVGIGWYLHTEMFEHFRTFFQACFHGYAAIFALPLTLRFAASPVYLYTLLAGVAATFRPYPQMADMATYLAIAALHAALVPRMRYAFLTLNLMIFACAVLFTFWRVWVVLEVGNANFLNNANLVYCMANVWFLLDFVYAKAEAEATMATASPHKA</sequence>
<feature type="transmembrane region" description="Helical" evidence="9">
    <location>
        <begin position="347"/>
        <end position="364"/>
    </location>
</feature>
<protein>
    <recommendedName>
        <fullName evidence="13">GPI transamidase subunit PIG-U</fullName>
    </recommendedName>
</protein>
<evidence type="ECO:0008006" key="13">
    <source>
        <dbReference type="Google" id="ProtNLM"/>
    </source>
</evidence>
<dbReference type="AlphaFoldDB" id="A0A0L0DR15"/>
<evidence type="ECO:0000256" key="4">
    <source>
        <dbReference type="ARBA" id="ARBA00022502"/>
    </source>
</evidence>
<dbReference type="GeneID" id="25568669"/>
<evidence type="ECO:0000256" key="6">
    <source>
        <dbReference type="ARBA" id="ARBA00022824"/>
    </source>
</evidence>
<feature type="transmembrane region" description="Helical" evidence="9">
    <location>
        <begin position="403"/>
        <end position="420"/>
    </location>
</feature>
<keyword evidence="12" id="KW-1185">Reference proteome</keyword>
<dbReference type="GO" id="GO:0042765">
    <property type="term" value="C:GPI-anchor transamidase complex"/>
    <property type="evidence" value="ECO:0007669"/>
    <property type="project" value="InterPro"/>
</dbReference>
<organism evidence="11 12">
    <name type="scientific">Thecamonas trahens ATCC 50062</name>
    <dbReference type="NCBI Taxonomy" id="461836"/>
    <lineage>
        <taxon>Eukaryota</taxon>
        <taxon>Apusozoa</taxon>
        <taxon>Apusomonadida</taxon>
        <taxon>Apusomonadidae</taxon>
        <taxon>Thecamonas</taxon>
    </lineage>
</organism>
<keyword evidence="4" id="KW-0337">GPI-anchor biosynthesis</keyword>
<evidence type="ECO:0000256" key="10">
    <source>
        <dbReference type="SAM" id="SignalP"/>
    </source>
</evidence>
<feature type="transmembrane region" description="Helical" evidence="9">
    <location>
        <begin position="170"/>
        <end position="190"/>
    </location>
</feature>
<evidence type="ECO:0000256" key="5">
    <source>
        <dbReference type="ARBA" id="ARBA00022692"/>
    </source>
</evidence>
<reference evidence="11 12" key="1">
    <citation type="submission" date="2010-05" db="EMBL/GenBank/DDBJ databases">
        <title>The Genome Sequence of Thecamonas trahens ATCC 50062.</title>
        <authorList>
            <consortium name="The Broad Institute Genome Sequencing Platform"/>
            <person name="Russ C."/>
            <person name="Cuomo C."/>
            <person name="Shea T."/>
            <person name="Young S.K."/>
            <person name="Zeng Q."/>
            <person name="Koehrsen M."/>
            <person name="Haas B."/>
            <person name="Borodovsky M."/>
            <person name="Guigo R."/>
            <person name="Alvarado L."/>
            <person name="Berlin A."/>
            <person name="Bochicchio J."/>
            <person name="Borenstein D."/>
            <person name="Chapman S."/>
            <person name="Chen Z."/>
            <person name="Freedman E."/>
            <person name="Gellesch M."/>
            <person name="Goldberg J."/>
            <person name="Griggs A."/>
            <person name="Gujja S."/>
            <person name="Heilman E."/>
            <person name="Heiman D."/>
            <person name="Hepburn T."/>
            <person name="Howarth C."/>
            <person name="Jen D."/>
            <person name="Larson L."/>
            <person name="Mehta T."/>
            <person name="Park D."/>
            <person name="Pearson M."/>
            <person name="Roberts A."/>
            <person name="Saif S."/>
            <person name="Shenoy N."/>
            <person name="Sisk P."/>
            <person name="Stolte C."/>
            <person name="Sykes S."/>
            <person name="Thomson T."/>
            <person name="Walk T."/>
            <person name="White J."/>
            <person name="Yandava C."/>
            <person name="Burger G."/>
            <person name="Gray M.W."/>
            <person name="Holland P.W.H."/>
            <person name="King N."/>
            <person name="Lang F.B.F."/>
            <person name="Roger A.J."/>
            <person name="Ruiz-Trillo I."/>
            <person name="Lander E."/>
            <person name="Nusbaum C."/>
        </authorList>
    </citation>
    <scope>NUCLEOTIDE SEQUENCE [LARGE SCALE GENOMIC DNA]</scope>
    <source>
        <strain evidence="11 12">ATCC 50062</strain>
    </source>
</reference>
<dbReference type="GO" id="GO:0016255">
    <property type="term" value="P:attachment of GPI anchor to protein"/>
    <property type="evidence" value="ECO:0007669"/>
    <property type="project" value="InterPro"/>
</dbReference>
<dbReference type="InterPro" id="IPR009600">
    <property type="entry name" value="PIG-U"/>
</dbReference>
<dbReference type="eggNOG" id="KOG2552">
    <property type="taxonomic scope" value="Eukaryota"/>
</dbReference>
<evidence type="ECO:0000256" key="3">
    <source>
        <dbReference type="ARBA" id="ARBA00010026"/>
    </source>
</evidence>
<feature type="transmembrane region" description="Helical" evidence="9">
    <location>
        <begin position="300"/>
        <end position="318"/>
    </location>
</feature>
<dbReference type="PANTHER" id="PTHR13121">
    <property type="entry name" value="GPI TRANSAMIDASE COMPONENT PIG-U"/>
    <property type="match status" value="1"/>
</dbReference>
<comment type="pathway">
    <text evidence="2">Glycolipid biosynthesis; glycosylphosphatidylinositol-anchor biosynthesis.</text>
</comment>
<feature type="signal peptide" evidence="10">
    <location>
        <begin position="1"/>
        <end position="22"/>
    </location>
</feature>
<feature type="transmembrane region" description="Helical" evidence="9">
    <location>
        <begin position="237"/>
        <end position="261"/>
    </location>
</feature>
<dbReference type="UniPathway" id="UPA00196"/>
<evidence type="ECO:0000256" key="7">
    <source>
        <dbReference type="ARBA" id="ARBA00022989"/>
    </source>
</evidence>
<keyword evidence="8 9" id="KW-0472">Membrane</keyword>
<comment type="similarity">
    <text evidence="3">Belongs to the PIGU family.</text>
</comment>
<dbReference type="RefSeq" id="XP_013753611.1">
    <property type="nucleotide sequence ID" value="XM_013898157.1"/>
</dbReference>
<keyword evidence="7 9" id="KW-1133">Transmembrane helix</keyword>
<dbReference type="GO" id="GO:0006506">
    <property type="term" value="P:GPI anchor biosynthetic process"/>
    <property type="evidence" value="ECO:0007669"/>
    <property type="project" value="UniProtKB-UniPathway"/>
</dbReference>
<feature type="transmembrane region" description="Helical" evidence="9">
    <location>
        <begin position="371"/>
        <end position="391"/>
    </location>
</feature>
<keyword evidence="6" id="KW-0256">Endoplasmic reticulum</keyword>
<dbReference type="OMA" id="LWYLWIV"/>
<evidence type="ECO:0000256" key="2">
    <source>
        <dbReference type="ARBA" id="ARBA00004687"/>
    </source>
</evidence>
<gene>
    <name evidence="11" type="ORF">AMSG_10452</name>
</gene>
<dbReference type="OrthoDB" id="549017at2759"/>
<evidence type="ECO:0000256" key="1">
    <source>
        <dbReference type="ARBA" id="ARBA00004477"/>
    </source>
</evidence>
<dbReference type="Pfam" id="PF06728">
    <property type="entry name" value="PIG-U"/>
    <property type="match status" value="1"/>
</dbReference>
<accession>A0A0L0DR15</accession>
<dbReference type="EMBL" id="GL349490">
    <property type="protein sequence ID" value="KNC54456.1"/>
    <property type="molecule type" value="Genomic_DNA"/>
</dbReference>
<dbReference type="PANTHER" id="PTHR13121:SF0">
    <property type="entry name" value="PHOSPHATIDYLINOSITOL GLYCAN ANCHOR BIOSYNTHESIS CLASS U PROTEIN"/>
    <property type="match status" value="1"/>
</dbReference>
<evidence type="ECO:0000313" key="12">
    <source>
        <dbReference type="Proteomes" id="UP000054408"/>
    </source>
</evidence>
<evidence type="ECO:0000256" key="9">
    <source>
        <dbReference type="SAM" id="Phobius"/>
    </source>
</evidence>